<accession>A0A6V7PEH4</accession>
<dbReference type="EMBL" id="LR862147">
    <property type="protein sequence ID" value="CAD1829271.1"/>
    <property type="molecule type" value="Genomic_DNA"/>
</dbReference>
<keyword evidence="1" id="KW-0812">Transmembrane</keyword>
<keyword evidence="1" id="KW-0472">Membrane</keyword>
<organism evidence="2">
    <name type="scientific">Ananas comosus var. bracteatus</name>
    <name type="common">red pineapple</name>
    <dbReference type="NCBI Taxonomy" id="296719"/>
    <lineage>
        <taxon>Eukaryota</taxon>
        <taxon>Viridiplantae</taxon>
        <taxon>Streptophyta</taxon>
        <taxon>Embryophyta</taxon>
        <taxon>Tracheophyta</taxon>
        <taxon>Spermatophyta</taxon>
        <taxon>Magnoliopsida</taxon>
        <taxon>Liliopsida</taxon>
        <taxon>Poales</taxon>
        <taxon>Bromeliaceae</taxon>
        <taxon>Bromelioideae</taxon>
        <taxon>Ananas</taxon>
    </lineage>
</organism>
<evidence type="ECO:0000256" key="1">
    <source>
        <dbReference type="SAM" id="Phobius"/>
    </source>
</evidence>
<evidence type="ECO:0000313" key="2">
    <source>
        <dbReference type="EMBL" id="CAD1829271.1"/>
    </source>
</evidence>
<name>A0A6V7PEH4_ANACO</name>
<keyword evidence="1" id="KW-1133">Transmembrane helix</keyword>
<gene>
    <name evidence="2" type="ORF">CB5_LOCUS12482</name>
</gene>
<proteinExistence type="predicted"/>
<feature type="transmembrane region" description="Helical" evidence="1">
    <location>
        <begin position="121"/>
        <end position="140"/>
    </location>
</feature>
<dbReference type="AlphaFoldDB" id="A0A6V7PEH4"/>
<protein>
    <submittedName>
        <fullName evidence="2">Uncharacterized protein</fullName>
    </submittedName>
</protein>
<sequence>MSFILGFEAPGCVVHRFTTWRDFLSANTGVFGSYYPDRIIGNPVEFLRPYPPFPSVASRERKGEDRERRLRILTYSAIRLISRAHKFLLTLRLRVVDFMLLDFAVVSALFVAYSLRVYRVVYIWRSVVIFVHFCYEIVVWQSRR</sequence>
<feature type="transmembrane region" description="Helical" evidence="1">
    <location>
        <begin position="95"/>
        <end position="115"/>
    </location>
</feature>
<reference evidence="2" key="1">
    <citation type="submission" date="2020-07" db="EMBL/GenBank/DDBJ databases">
        <authorList>
            <person name="Lin J."/>
        </authorList>
    </citation>
    <scope>NUCLEOTIDE SEQUENCE</scope>
</reference>